<evidence type="ECO:0000256" key="8">
    <source>
        <dbReference type="ARBA" id="ARBA00023204"/>
    </source>
</evidence>
<dbReference type="Gene3D" id="3.40.50.1010">
    <property type="entry name" value="5'-nuclease"/>
    <property type="match status" value="1"/>
</dbReference>
<dbReference type="InterPro" id="IPR006086">
    <property type="entry name" value="XPG-I_dom"/>
</dbReference>
<dbReference type="Proteomes" id="UP000695007">
    <property type="component" value="Unplaced"/>
</dbReference>
<dbReference type="GO" id="GO:0017108">
    <property type="term" value="F:5'-flap endonuclease activity"/>
    <property type="evidence" value="ECO:0007669"/>
    <property type="project" value="UniProtKB-ARBA"/>
</dbReference>
<dbReference type="Pfam" id="PF00867">
    <property type="entry name" value="XPG_I"/>
    <property type="match status" value="1"/>
</dbReference>
<evidence type="ECO:0000256" key="7">
    <source>
        <dbReference type="ARBA" id="ARBA00022842"/>
    </source>
</evidence>
<feature type="compositionally biased region" description="Basic and acidic residues" evidence="11">
    <location>
        <begin position="487"/>
        <end position="498"/>
    </location>
</feature>
<dbReference type="GO" id="GO:0046872">
    <property type="term" value="F:metal ion binding"/>
    <property type="evidence" value="ECO:0007669"/>
    <property type="project" value="UniProtKB-KW"/>
</dbReference>
<evidence type="ECO:0000313" key="14">
    <source>
        <dbReference type="Proteomes" id="UP000695007"/>
    </source>
</evidence>
<dbReference type="SUPFAM" id="SSF47807">
    <property type="entry name" value="5' to 3' exonuclease, C-terminal subdomain"/>
    <property type="match status" value="1"/>
</dbReference>
<evidence type="ECO:0000256" key="2">
    <source>
        <dbReference type="ARBA" id="ARBA00022722"/>
    </source>
</evidence>
<dbReference type="PANTHER" id="PTHR11081:SF70">
    <property type="entry name" value="FLAP ENDONUCLEASE GEN HOMOLOG 1"/>
    <property type="match status" value="1"/>
</dbReference>
<keyword evidence="14" id="KW-1185">Reference proteome</keyword>
<gene>
    <name evidence="15" type="primary">LOC105368327</name>
</gene>
<comment type="cofactor">
    <cofactor evidence="1">
        <name>Mg(2+)</name>
        <dbReference type="ChEBI" id="CHEBI:18420"/>
    </cofactor>
</comment>
<dbReference type="SMART" id="SM00485">
    <property type="entry name" value="XPGN"/>
    <property type="match status" value="1"/>
</dbReference>
<dbReference type="GO" id="GO:0008821">
    <property type="term" value="F:crossover junction DNA endonuclease activity"/>
    <property type="evidence" value="ECO:0007669"/>
    <property type="project" value="UniProtKB-ARBA"/>
</dbReference>
<dbReference type="CTD" id="38594"/>
<evidence type="ECO:0000256" key="4">
    <source>
        <dbReference type="ARBA" id="ARBA00022759"/>
    </source>
</evidence>
<dbReference type="InterPro" id="IPR006085">
    <property type="entry name" value="XPG_DNA_repair_N"/>
</dbReference>
<evidence type="ECO:0000256" key="3">
    <source>
        <dbReference type="ARBA" id="ARBA00022723"/>
    </source>
</evidence>
<keyword evidence="8" id="KW-0234">DNA repair</keyword>
<protein>
    <submittedName>
        <fullName evidence="15">Flap endonuclease GEN</fullName>
    </submittedName>
</protein>
<evidence type="ECO:0000313" key="15">
    <source>
        <dbReference type="RefSeq" id="XP_011505629.1"/>
    </source>
</evidence>
<dbReference type="InterPro" id="IPR006084">
    <property type="entry name" value="XPG/Rad2"/>
</dbReference>
<dbReference type="InterPro" id="IPR029060">
    <property type="entry name" value="PIN-like_dom_sf"/>
</dbReference>
<dbReference type="CDD" id="cd09869">
    <property type="entry name" value="PIN_GEN1"/>
    <property type="match status" value="1"/>
</dbReference>
<organism evidence="14 15">
    <name type="scientific">Ceratosolen solmsi marchali</name>
    <dbReference type="NCBI Taxonomy" id="326594"/>
    <lineage>
        <taxon>Eukaryota</taxon>
        <taxon>Metazoa</taxon>
        <taxon>Ecdysozoa</taxon>
        <taxon>Arthropoda</taxon>
        <taxon>Hexapoda</taxon>
        <taxon>Insecta</taxon>
        <taxon>Pterygota</taxon>
        <taxon>Neoptera</taxon>
        <taxon>Endopterygota</taxon>
        <taxon>Hymenoptera</taxon>
        <taxon>Apocrita</taxon>
        <taxon>Proctotrupomorpha</taxon>
        <taxon>Chalcidoidea</taxon>
        <taxon>Agaonidae</taxon>
        <taxon>Agaoninae</taxon>
        <taxon>Ceratosolen</taxon>
    </lineage>
</organism>
<keyword evidence="2" id="KW-0540">Nuclease</keyword>
<keyword evidence="7" id="KW-0460">Magnesium</keyword>
<keyword evidence="4 15" id="KW-0255">Endonuclease</keyword>
<dbReference type="InterPro" id="IPR041012">
    <property type="entry name" value="GEN_chromo"/>
</dbReference>
<evidence type="ECO:0000256" key="11">
    <source>
        <dbReference type="SAM" id="MobiDB-lite"/>
    </source>
</evidence>
<comment type="similarity">
    <text evidence="10">Belongs to the XPG/RAD2 endonuclease family. GEN subfamily.</text>
</comment>
<reference evidence="15" key="1">
    <citation type="submission" date="2025-08" db="UniProtKB">
        <authorList>
            <consortium name="RefSeq"/>
        </authorList>
    </citation>
    <scope>IDENTIFICATION</scope>
</reference>
<feature type="domain" description="XPG N-terminal" evidence="13">
    <location>
        <begin position="1"/>
        <end position="95"/>
    </location>
</feature>
<dbReference type="SMART" id="SM00484">
    <property type="entry name" value="XPGI"/>
    <property type="match status" value="1"/>
</dbReference>
<dbReference type="RefSeq" id="XP_011505629.1">
    <property type="nucleotide sequence ID" value="XM_011507327.1"/>
</dbReference>
<evidence type="ECO:0000256" key="9">
    <source>
        <dbReference type="ARBA" id="ARBA00023242"/>
    </source>
</evidence>
<dbReference type="SUPFAM" id="SSF88723">
    <property type="entry name" value="PIN domain-like"/>
    <property type="match status" value="1"/>
</dbReference>
<accession>A0AAJ7E2N8</accession>
<feature type="domain" description="XPG-I" evidence="12">
    <location>
        <begin position="121"/>
        <end position="198"/>
    </location>
</feature>
<dbReference type="PANTHER" id="PTHR11081">
    <property type="entry name" value="FLAP ENDONUCLEASE FAMILY MEMBER"/>
    <property type="match status" value="1"/>
</dbReference>
<dbReference type="GO" id="GO:0000400">
    <property type="term" value="F:four-way junction DNA binding"/>
    <property type="evidence" value="ECO:0007669"/>
    <property type="project" value="UniProtKB-ARBA"/>
</dbReference>
<name>A0AAJ7E2N8_9HYME</name>
<evidence type="ECO:0000259" key="13">
    <source>
        <dbReference type="SMART" id="SM00485"/>
    </source>
</evidence>
<dbReference type="InterPro" id="IPR008918">
    <property type="entry name" value="HhH2"/>
</dbReference>
<evidence type="ECO:0000256" key="6">
    <source>
        <dbReference type="ARBA" id="ARBA00022801"/>
    </source>
</evidence>
<dbReference type="Pfam" id="PF18704">
    <property type="entry name" value="Chromo_2"/>
    <property type="match status" value="1"/>
</dbReference>
<evidence type="ECO:0000256" key="1">
    <source>
        <dbReference type="ARBA" id="ARBA00001946"/>
    </source>
</evidence>
<dbReference type="GO" id="GO:0006281">
    <property type="term" value="P:DNA repair"/>
    <property type="evidence" value="ECO:0007669"/>
    <property type="project" value="UniProtKB-KW"/>
</dbReference>
<evidence type="ECO:0000256" key="5">
    <source>
        <dbReference type="ARBA" id="ARBA00022763"/>
    </source>
</evidence>
<dbReference type="FunFam" id="1.10.150.20:FF:000030">
    <property type="entry name" value="Flap endonuclease GEN-like 1"/>
    <property type="match status" value="1"/>
</dbReference>
<dbReference type="Pfam" id="PF00752">
    <property type="entry name" value="XPG_N"/>
    <property type="match status" value="1"/>
</dbReference>
<dbReference type="AlphaFoldDB" id="A0AAJ7E2N8"/>
<dbReference type="Gene3D" id="1.10.150.20">
    <property type="entry name" value="5' to 3' exonuclease, C-terminal subdomain"/>
    <property type="match status" value="1"/>
</dbReference>
<evidence type="ECO:0000256" key="10">
    <source>
        <dbReference type="ARBA" id="ARBA00038112"/>
    </source>
</evidence>
<keyword evidence="6" id="KW-0378">Hydrolase</keyword>
<dbReference type="SMART" id="SM00279">
    <property type="entry name" value="HhH2"/>
    <property type="match status" value="1"/>
</dbReference>
<evidence type="ECO:0000259" key="12">
    <source>
        <dbReference type="SMART" id="SM00484"/>
    </source>
</evidence>
<dbReference type="InterPro" id="IPR036279">
    <property type="entry name" value="5-3_exonuclease_C_sf"/>
</dbReference>
<dbReference type="PRINTS" id="PR00853">
    <property type="entry name" value="XPGRADSUPER"/>
</dbReference>
<keyword evidence="5" id="KW-0227">DNA damage</keyword>
<dbReference type="GeneID" id="105368327"/>
<proteinExistence type="inferred from homology"/>
<feature type="region of interest" description="Disordered" evidence="11">
    <location>
        <begin position="482"/>
        <end position="508"/>
    </location>
</feature>
<dbReference type="KEGG" id="csol:105368327"/>
<sequence length="713" mass="82263">MGVKDLWNILSPISDRKPLFELQGKVIAIDLSCWIVDSQTITDNAIQPKMYLRNLFFRTSHLLLHNIFPVFILEGTAPVLKHKTIAKRNDIRHEGEERKITKKTGRTRFNYVIKECEEMLRYMGIACIKGYGEAEAMCAYLNEDGLVDGCISQDSDCFLYGAKKVYRNFCTTTQGNRVTSAGSIDEYSMEKIEQVFNLGRNKMIALALLCGCDYDDGLHGVGKEAALKLLKMYKDDEILDRMKQWRTDMIFTRLENELSNPNICTNCGHFGKVRSHVRIGCADCGTSTKCSNSYKEKRILISNELALRKKALLIENFPNQELINEFLIRKGAVPSTLNLEWRKPKIVEFVHFMERKGLWEPNYAFTKIFPLMTRWQLLNLIKLPFEQRISAPGIFIAEKIRKKRNIRSIASYEILWLDKDNLLKELNLVDVNGEGKNEENDDSNSIFELVTIEPQDATLKCYPNIVHEFDILINAKKKKSDGKKKVKDNVKESDEKKKTETKKRGKRKSAEIVNNKKILEFFTINKLSLNESMEKLDIRSKRNKKSENLKDPNIMKRGPQFDKVMSVERLDSILNGSLEAMFNQLVPEDFASDIDNSIDMSIIINNICSRNSGQQNIAFEYEKNASNLKNNNDSIMQKEENNVFLVDENVFKNVKRNEEIDEFDILNETYIPLDVRLSNKKREHNKIDVNLLTSQNNVRFSLGIDSLLNETDN</sequence>
<keyword evidence="3" id="KW-0479">Metal-binding</keyword>
<keyword evidence="9" id="KW-0539">Nucleus</keyword>